<dbReference type="InterPro" id="IPR005135">
    <property type="entry name" value="Endo/exonuclease/phosphatase"/>
</dbReference>
<dbReference type="Gene3D" id="3.60.10.10">
    <property type="entry name" value="Endonuclease/exonuclease/phosphatase"/>
    <property type="match status" value="1"/>
</dbReference>
<dbReference type="GO" id="GO:0003824">
    <property type="term" value="F:catalytic activity"/>
    <property type="evidence" value="ECO:0007669"/>
    <property type="project" value="InterPro"/>
</dbReference>
<gene>
    <name evidence="2" type="ORF">E2C01_088874</name>
</gene>
<accession>A0A5B7JN23</accession>
<protein>
    <recommendedName>
        <fullName evidence="1">Endonuclease/exonuclease/phosphatase domain-containing protein</fullName>
    </recommendedName>
</protein>
<feature type="domain" description="Endonuclease/exonuclease/phosphatase" evidence="1">
    <location>
        <begin position="61"/>
        <end position="179"/>
    </location>
</feature>
<dbReference type="AlphaFoldDB" id="A0A5B7JN23"/>
<dbReference type="Proteomes" id="UP000324222">
    <property type="component" value="Unassembled WGS sequence"/>
</dbReference>
<dbReference type="Pfam" id="PF14529">
    <property type="entry name" value="Exo_endo_phos_2"/>
    <property type="match status" value="1"/>
</dbReference>
<proteinExistence type="predicted"/>
<name>A0A5B7JN23_PORTR</name>
<organism evidence="2 3">
    <name type="scientific">Portunus trituberculatus</name>
    <name type="common">Swimming crab</name>
    <name type="synonym">Neptunus trituberculatus</name>
    <dbReference type="NCBI Taxonomy" id="210409"/>
    <lineage>
        <taxon>Eukaryota</taxon>
        <taxon>Metazoa</taxon>
        <taxon>Ecdysozoa</taxon>
        <taxon>Arthropoda</taxon>
        <taxon>Crustacea</taxon>
        <taxon>Multicrustacea</taxon>
        <taxon>Malacostraca</taxon>
        <taxon>Eumalacostraca</taxon>
        <taxon>Eucarida</taxon>
        <taxon>Decapoda</taxon>
        <taxon>Pleocyemata</taxon>
        <taxon>Brachyura</taxon>
        <taxon>Eubrachyura</taxon>
        <taxon>Portunoidea</taxon>
        <taxon>Portunidae</taxon>
        <taxon>Portuninae</taxon>
        <taxon>Portunus</taxon>
    </lineage>
</organism>
<keyword evidence="3" id="KW-1185">Reference proteome</keyword>
<evidence type="ECO:0000313" key="2">
    <source>
        <dbReference type="EMBL" id="MPC93734.1"/>
    </source>
</evidence>
<evidence type="ECO:0000313" key="3">
    <source>
        <dbReference type="Proteomes" id="UP000324222"/>
    </source>
</evidence>
<dbReference type="PANTHER" id="PTHR47510">
    <property type="entry name" value="REVERSE TRANSCRIPTASE DOMAIN-CONTAINING PROTEIN"/>
    <property type="match status" value="1"/>
</dbReference>
<dbReference type="InterPro" id="IPR036691">
    <property type="entry name" value="Endo/exonu/phosph_ase_sf"/>
</dbReference>
<dbReference type="PANTHER" id="PTHR47510:SF3">
    <property type="entry name" value="ENDO_EXONUCLEASE_PHOSPHATASE DOMAIN-CONTAINING PROTEIN"/>
    <property type="match status" value="1"/>
</dbReference>
<comment type="caution">
    <text evidence="2">The sequence shown here is derived from an EMBL/GenBank/DDBJ whole genome shotgun (WGS) entry which is preliminary data.</text>
</comment>
<dbReference type="EMBL" id="VSRR010095907">
    <property type="protein sequence ID" value="MPC93734.1"/>
    <property type="molecule type" value="Genomic_DNA"/>
</dbReference>
<reference evidence="2 3" key="1">
    <citation type="submission" date="2019-05" db="EMBL/GenBank/DDBJ databases">
        <title>Another draft genome of Portunus trituberculatus and its Hox gene families provides insights of decapod evolution.</title>
        <authorList>
            <person name="Jeong J.-H."/>
            <person name="Song I."/>
            <person name="Kim S."/>
            <person name="Choi T."/>
            <person name="Kim D."/>
            <person name="Ryu S."/>
            <person name="Kim W."/>
        </authorList>
    </citation>
    <scope>NUCLEOTIDE SEQUENCE [LARGE SCALE GENOMIC DNA]</scope>
    <source>
        <tissue evidence="2">Muscle</tissue>
    </source>
</reference>
<dbReference type="SUPFAM" id="SSF56219">
    <property type="entry name" value="DNase I-like"/>
    <property type="match status" value="1"/>
</dbReference>
<sequence length="218" mass="24718">MPSTKPHLFLTETQLSETIDSSPFSVPSYFLYSYFRSKAGCCLYFSTVCLRLNSHSLAEFICAVFLSPNSSDYSKFFDYLTFKVEHILSLSPFAEISILGGFNVHYQLWLSSPFTDHLGELAFNSAILHDLEQLVQHPTRIPDRLGDTPNILDLFLSSNPSTYAVTLSSPLGSSDHNFISVSCPISPIPPQEHPKRRCLWRFASASWRGLRRYYADFP</sequence>
<evidence type="ECO:0000259" key="1">
    <source>
        <dbReference type="Pfam" id="PF14529"/>
    </source>
</evidence>